<proteinExistence type="predicted"/>
<organism evidence="2 3">
    <name type="scientific">Kangiella taiwanensis</name>
    <dbReference type="NCBI Taxonomy" id="1079179"/>
    <lineage>
        <taxon>Bacteria</taxon>
        <taxon>Pseudomonadati</taxon>
        <taxon>Pseudomonadota</taxon>
        <taxon>Gammaproteobacteria</taxon>
        <taxon>Kangiellales</taxon>
        <taxon>Kangiellaceae</taxon>
        <taxon>Kangiella</taxon>
    </lineage>
</organism>
<reference evidence="3" key="1">
    <citation type="journal article" date="2019" name="Int. J. Syst. Evol. Microbiol.">
        <title>The Global Catalogue of Microorganisms (GCM) 10K type strain sequencing project: providing services to taxonomists for standard genome sequencing and annotation.</title>
        <authorList>
            <consortium name="The Broad Institute Genomics Platform"/>
            <consortium name="The Broad Institute Genome Sequencing Center for Infectious Disease"/>
            <person name="Wu L."/>
            <person name="Ma J."/>
        </authorList>
    </citation>
    <scope>NUCLEOTIDE SEQUENCE [LARGE SCALE GENOMIC DNA]</scope>
    <source>
        <strain evidence="3">JCM 17727</strain>
    </source>
</reference>
<evidence type="ECO:0000256" key="1">
    <source>
        <dbReference type="SAM" id="SignalP"/>
    </source>
</evidence>
<gene>
    <name evidence="2" type="ORF">GCM10023150_05280</name>
</gene>
<dbReference type="Gene3D" id="3.10.20.310">
    <property type="entry name" value="membrane protein fhac"/>
    <property type="match status" value="1"/>
</dbReference>
<keyword evidence="1" id="KW-0732">Signal</keyword>
<dbReference type="Proteomes" id="UP001501294">
    <property type="component" value="Unassembled WGS sequence"/>
</dbReference>
<evidence type="ECO:0008006" key="4">
    <source>
        <dbReference type="Google" id="ProtNLM"/>
    </source>
</evidence>
<keyword evidence="3" id="KW-1185">Reference proteome</keyword>
<dbReference type="Gene3D" id="2.40.160.50">
    <property type="entry name" value="membrane protein fhac: a member of the omp85/tpsb transporter family"/>
    <property type="match status" value="1"/>
</dbReference>
<dbReference type="RefSeq" id="WP_223577146.1">
    <property type="nucleotide sequence ID" value="NZ_BAABFU010000001.1"/>
</dbReference>
<sequence>MRQFFGVMLCFLASLTATANDSKVAAGDAVNKHGYFINDIKIVIHPIFSEEERTGWLYETADELHIDTKPYVIERLLPFKKGDTVHKRLLREAGRILRRQGFLRDAKVSWEEAEDGRGINLKVETWETWTLVPTVDVSREGGVTEYAYGIEDDNLLGHGLRATLEYFKEDDRSGHTLVLATDVSTEHHIQSAVALSNNSDGEQYSLSLKKPFYTLEDTWSAGVFYNSQKLRDTIYSNDEAVNIFEQDIDQYDLSFGLSKGLVNGHSLRYSVGYSKDEHHFEALADTTALPYDRGLEYVWFGLEYQKDEFIQTKNLYLIGRTEDVQFGWYHRLKLGYNTDELGKEKGAVAFWKGRYVTKPHDDHLLHFFANASSEGDSIDAQGRPLGVTSYYGMGLEHFYHSSQEHILYSKLHYRGADNPYIDRPISLGGESGLRGYPLEYQHGEESFLLNFEKRYYPGTTWFKLLNVGYAAFVDAGRVSGDTPYVNQEDGTLVSAGVGLRLFIARSSGRKVINIDLASPLNSDFVDGVELSITLKASF</sequence>
<protein>
    <recommendedName>
        <fullName evidence="4">Haemolysin activator HlyB C-terminal domain-containing protein</fullName>
    </recommendedName>
</protein>
<name>A0ABP8HV97_9GAMM</name>
<evidence type="ECO:0000313" key="2">
    <source>
        <dbReference type="EMBL" id="GAA4345164.1"/>
    </source>
</evidence>
<dbReference type="EMBL" id="BAABFU010000001">
    <property type="protein sequence ID" value="GAA4345164.1"/>
    <property type="molecule type" value="Genomic_DNA"/>
</dbReference>
<accession>A0ABP8HV97</accession>
<comment type="caution">
    <text evidence="2">The sequence shown here is derived from an EMBL/GenBank/DDBJ whole genome shotgun (WGS) entry which is preliminary data.</text>
</comment>
<feature type="chain" id="PRO_5045746225" description="Haemolysin activator HlyB C-terminal domain-containing protein" evidence="1">
    <location>
        <begin position="20"/>
        <end position="538"/>
    </location>
</feature>
<evidence type="ECO:0000313" key="3">
    <source>
        <dbReference type="Proteomes" id="UP001501294"/>
    </source>
</evidence>
<feature type="signal peptide" evidence="1">
    <location>
        <begin position="1"/>
        <end position="19"/>
    </location>
</feature>